<evidence type="ECO:0000259" key="5">
    <source>
        <dbReference type="PROSITE" id="PS50931"/>
    </source>
</evidence>
<dbReference type="RefSeq" id="WP_169404092.1">
    <property type="nucleotide sequence ID" value="NZ_JAADJU010000008.1"/>
</dbReference>
<evidence type="ECO:0000256" key="2">
    <source>
        <dbReference type="ARBA" id="ARBA00023015"/>
    </source>
</evidence>
<dbReference type="PANTHER" id="PTHR30579">
    <property type="entry name" value="TRANSCRIPTIONAL REGULATOR"/>
    <property type="match status" value="1"/>
</dbReference>
<dbReference type="Gene3D" id="1.10.10.10">
    <property type="entry name" value="Winged helix-like DNA-binding domain superfamily/Winged helix DNA-binding domain"/>
    <property type="match status" value="1"/>
</dbReference>
<comment type="similarity">
    <text evidence="1">Belongs to the LysR transcriptional regulatory family.</text>
</comment>
<dbReference type="Pfam" id="PF00126">
    <property type="entry name" value="HTH_1"/>
    <property type="match status" value="1"/>
</dbReference>
<dbReference type="Proteomes" id="UP000585363">
    <property type="component" value="Unassembled WGS sequence"/>
</dbReference>
<sequence length="88" mass="9757">MTIDPKGINGFLAIVENGNFEKAAKKLGITTSALSIRVSTLEKIIGEPLLIRKRPFILTETGHILYEHALQLRNLEISLIEKISKIAC</sequence>
<dbReference type="PANTHER" id="PTHR30579:SF2">
    <property type="entry name" value="HTH-TYPE TRANSCRIPTIONAL REGULATOR ARGP"/>
    <property type="match status" value="1"/>
</dbReference>
<dbReference type="EMBL" id="JAADJU010000008">
    <property type="protein sequence ID" value="NMP28394.1"/>
    <property type="molecule type" value="Genomic_DNA"/>
</dbReference>
<comment type="caution">
    <text evidence="6">The sequence shown here is derived from an EMBL/GenBank/DDBJ whole genome shotgun (WGS) entry which is preliminary data.</text>
</comment>
<keyword evidence="4" id="KW-0804">Transcription</keyword>
<dbReference type="GO" id="GO:0003700">
    <property type="term" value="F:DNA-binding transcription factor activity"/>
    <property type="evidence" value="ECO:0007669"/>
    <property type="project" value="InterPro"/>
</dbReference>
<keyword evidence="2" id="KW-0805">Transcription regulation</keyword>
<dbReference type="InterPro" id="IPR000847">
    <property type="entry name" value="LysR_HTH_N"/>
</dbReference>
<dbReference type="InterPro" id="IPR036388">
    <property type="entry name" value="WH-like_DNA-bd_sf"/>
</dbReference>
<evidence type="ECO:0000256" key="3">
    <source>
        <dbReference type="ARBA" id="ARBA00023125"/>
    </source>
</evidence>
<dbReference type="InterPro" id="IPR050176">
    <property type="entry name" value="LTTR"/>
</dbReference>
<dbReference type="AlphaFoldDB" id="A0A848MQR0"/>
<dbReference type="InterPro" id="IPR036390">
    <property type="entry name" value="WH_DNA-bd_sf"/>
</dbReference>
<evidence type="ECO:0000313" key="7">
    <source>
        <dbReference type="Proteomes" id="UP000585363"/>
    </source>
</evidence>
<gene>
    <name evidence="6" type="ORF">GW590_16150</name>
</gene>
<reference evidence="6 7" key="2">
    <citation type="submission" date="2020-06" db="EMBL/GenBank/DDBJ databases">
        <title>Polyphasic characterization of a Rahnella strain isolated from tree sap.</title>
        <authorList>
            <person name="Kim I.S."/>
        </authorList>
    </citation>
    <scope>NUCLEOTIDE SEQUENCE [LARGE SCALE GENOMIC DNA]</scope>
    <source>
        <strain evidence="6 7">SAP-1</strain>
    </source>
</reference>
<keyword evidence="3" id="KW-0238">DNA-binding</keyword>
<name>A0A848MQR0_9GAMM</name>
<proteinExistence type="inferred from homology"/>
<evidence type="ECO:0000313" key="6">
    <source>
        <dbReference type="EMBL" id="NMP28394.1"/>
    </source>
</evidence>
<evidence type="ECO:0000256" key="1">
    <source>
        <dbReference type="ARBA" id="ARBA00009437"/>
    </source>
</evidence>
<keyword evidence="7" id="KW-1185">Reference proteome</keyword>
<accession>A0A848MQR0</accession>
<dbReference type="PROSITE" id="PS50931">
    <property type="entry name" value="HTH_LYSR"/>
    <property type="match status" value="1"/>
</dbReference>
<evidence type="ECO:0000256" key="4">
    <source>
        <dbReference type="ARBA" id="ARBA00023163"/>
    </source>
</evidence>
<organism evidence="6 7">
    <name type="scientific">Rouxiella aceris</name>
    <dbReference type="NCBI Taxonomy" id="2703884"/>
    <lineage>
        <taxon>Bacteria</taxon>
        <taxon>Pseudomonadati</taxon>
        <taxon>Pseudomonadota</taxon>
        <taxon>Gammaproteobacteria</taxon>
        <taxon>Enterobacterales</taxon>
        <taxon>Yersiniaceae</taxon>
        <taxon>Rouxiella</taxon>
    </lineage>
</organism>
<protein>
    <submittedName>
        <fullName evidence="6">LysR family transcriptional regulator</fullName>
    </submittedName>
</protein>
<dbReference type="SUPFAM" id="SSF46785">
    <property type="entry name" value="Winged helix' DNA-binding domain"/>
    <property type="match status" value="1"/>
</dbReference>
<dbReference type="GO" id="GO:0003677">
    <property type="term" value="F:DNA binding"/>
    <property type="evidence" value="ECO:0007669"/>
    <property type="project" value="UniProtKB-KW"/>
</dbReference>
<feature type="domain" description="HTH lysR-type" evidence="5">
    <location>
        <begin position="3"/>
        <end position="59"/>
    </location>
</feature>
<reference evidence="6 7" key="1">
    <citation type="submission" date="2020-01" db="EMBL/GenBank/DDBJ databases">
        <authorList>
            <person name="Lee S.D."/>
        </authorList>
    </citation>
    <scope>NUCLEOTIDE SEQUENCE [LARGE SCALE GENOMIC DNA]</scope>
    <source>
        <strain evidence="6 7">SAP-1</strain>
    </source>
</reference>